<reference evidence="1 2" key="1">
    <citation type="submission" date="2017-02" db="EMBL/GenBank/DDBJ databases">
        <authorList>
            <person name="Peterson S.W."/>
        </authorList>
    </citation>
    <scope>NUCLEOTIDE SEQUENCE [LARGE SCALE GENOMIC DNA]</scope>
    <source>
        <strain evidence="1 2">DSM 15102</strain>
    </source>
</reference>
<evidence type="ECO:0000313" key="2">
    <source>
        <dbReference type="Proteomes" id="UP000196365"/>
    </source>
</evidence>
<organism evidence="1 2">
    <name type="scientific">Garciella nitratireducens DSM 15102</name>
    <dbReference type="NCBI Taxonomy" id="1121911"/>
    <lineage>
        <taxon>Bacteria</taxon>
        <taxon>Bacillati</taxon>
        <taxon>Bacillota</taxon>
        <taxon>Clostridia</taxon>
        <taxon>Eubacteriales</taxon>
        <taxon>Eubacteriaceae</taxon>
        <taxon>Garciella</taxon>
    </lineage>
</organism>
<accession>A0A1T4K6B8</accession>
<evidence type="ECO:0000313" key="1">
    <source>
        <dbReference type="EMBL" id="SJZ37961.1"/>
    </source>
</evidence>
<name>A0A1T4K6B8_9FIRM</name>
<dbReference type="RefSeq" id="WP_087677809.1">
    <property type="nucleotide sequence ID" value="NZ_FUWV01000001.1"/>
</dbReference>
<evidence type="ECO:0008006" key="3">
    <source>
        <dbReference type="Google" id="ProtNLM"/>
    </source>
</evidence>
<gene>
    <name evidence="1" type="ORF">SAMN02745973_00371</name>
</gene>
<proteinExistence type="predicted"/>
<dbReference type="AlphaFoldDB" id="A0A1T4K6B8"/>
<dbReference type="EMBL" id="FUWV01000001">
    <property type="protein sequence ID" value="SJZ37961.1"/>
    <property type="molecule type" value="Genomic_DNA"/>
</dbReference>
<protein>
    <recommendedName>
        <fullName evidence="3">Phage head-tail joining protein</fullName>
    </recommendedName>
</protein>
<dbReference type="OrthoDB" id="2085445at2"/>
<sequence>MRLRTIYFYKYRETGKDRLGNPITELLQIGIGKGRLSNWTSEEISLEGREFTMVHKKIITTANIDICNQARILELDGIKYEIKERTNVGRWRLLTVKTYKV</sequence>
<dbReference type="Proteomes" id="UP000196365">
    <property type="component" value="Unassembled WGS sequence"/>
</dbReference>
<keyword evidence="2" id="KW-1185">Reference proteome</keyword>